<accession>A0ABP7BTP3</accession>
<gene>
    <name evidence="1" type="ORF">GCM10022224_035320</name>
</gene>
<dbReference type="EMBL" id="BAAAZP010000070">
    <property type="protein sequence ID" value="GAA3668065.1"/>
    <property type="molecule type" value="Genomic_DNA"/>
</dbReference>
<proteinExistence type="predicted"/>
<organism evidence="1 2">
    <name type="scientific">Nonomuraea antimicrobica</name>
    <dbReference type="NCBI Taxonomy" id="561173"/>
    <lineage>
        <taxon>Bacteria</taxon>
        <taxon>Bacillati</taxon>
        <taxon>Actinomycetota</taxon>
        <taxon>Actinomycetes</taxon>
        <taxon>Streptosporangiales</taxon>
        <taxon>Streptosporangiaceae</taxon>
        <taxon>Nonomuraea</taxon>
    </lineage>
</organism>
<dbReference type="RefSeq" id="WP_344878358.1">
    <property type="nucleotide sequence ID" value="NZ_BAAAZP010000070.1"/>
</dbReference>
<protein>
    <submittedName>
        <fullName evidence="1">Uncharacterized protein</fullName>
    </submittedName>
</protein>
<evidence type="ECO:0000313" key="2">
    <source>
        <dbReference type="Proteomes" id="UP001500902"/>
    </source>
</evidence>
<name>A0ABP7BTP3_9ACTN</name>
<comment type="caution">
    <text evidence="1">The sequence shown here is derived from an EMBL/GenBank/DDBJ whole genome shotgun (WGS) entry which is preliminary data.</text>
</comment>
<reference evidence="2" key="1">
    <citation type="journal article" date="2019" name="Int. J. Syst. Evol. Microbiol.">
        <title>The Global Catalogue of Microorganisms (GCM) 10K type strain sequencing project: providing services to taxonomists for standard genome sequencing and annotation.</title>
        <authorList>
            <consortium name="The Broad Institute Genomics Platform"/>
            <consortium name="The Broad Institute Genome Sequencing Center for Infectious Disease"/>
            <person name="Wu L."/>
            <person name="Ma J."/>
        </authorList>
    </citation>
    <scope>NUCLEOTIDE SEQUENCE [LARGE SCALE GENOMIC DNA]</scope>
    <source>
        <strain evidence="2">JCM 16904</strain>
    </source>
</reference>
<dbReference type="Proteomes" id="UP001500902">
    <property type="component" value="Unassembled WGS sequence"/>
</dbReference>
<evidence type="ECO:0000313" key="1">
    <source>
        <dbReference type="EMBL" id="GAA3668065.1"/>
    </source>
</evidence>
<keyword evidence="2" id="KW-1185">Reference proteome</keyword>
<sequence>MARLLRTAAHVGYVRPATCPADSGCYAVLDILDGDDAQVQEYCIPTASAFRWWYRKLDLRVEYTDGDPLPPELLPI</sequence>